<protein>
    <submittedName>
        <fullName evidence="1">CRISPR-associated Cse3 family protein</fullName>
    </submittedName>
</protein>
<organism evidence="1 2">
    <name type="scientific">Halomonas ventosae</name>
    <dbReference type="NCBI Taxonomy" id="229007"/>
    <lineage>
        <taxon>Bacteria</taxon>
        <taxon>Pseudomonadati</taxon>
        <taxon>Pseudomonadota</taxon>
        <taxon>Gammaproteobacteria</taxon>
        <taxon>Oceanospirillales</taxon>
        <taxon>Halomonadaceae</taxon>
        <taxon>Halomonas</taxon>
    </lineage>
</organism>
<reference evidence="1 2" key="1">
    <citation type="submission" date="2019-03" db="EMBL/GenBank/DDBJ databases">
        <title>Genomic Encyclopedia of Type Strains, Phase III (KMG-III): the genomes of soil and plant-associated and newly described type strains.</title>
        <authorList>
            <person name="Whitman W."/>
        </authorList>
    </citation>
    <scope>NUCLEOTIDE SEQUENCE [LARGE SCALE GENOMIC DNA]</scope>
    <source>
        <strain evidence="1 2">CECT 5797</strain>
    </source>
</reference>
<dbReference type="SUPFAM" id="SSF117987">
    <property type="entry name" value="CRISPR-associated protein"/>
    <property type="match status" value="1"/>
</dbReference>
<gene>
    <name evidence="1" type="ORF">DFP85_1283</name>
</gene>
<accession>A0A4R6ZDZ0</accession>
<sequence length="221" mass="24791">MSQPTLYASVLHLDRHAIQALKITDPYSLHRVVYSLFDDVRSQADKQGHTPSGIVYADKGGNRLGRQVMMLSDRKPADGIPVEEERLGEVQCKPIPAGFLDHPRYQFQVAINPTRRENATGKRLPVKGREAITEWFLERCEPSWGFRALPSTLELGRVDVEQFQGKQDRTITVAKAHLRGVLEVTDAQQFRQSFARGIGRARAFGCGLLQIVPVLDSPFAE</sequence>
<dbReference type="InterPro" id="IPR010179">
    <property type="entry name" value="CRISPR-assoc_prot_Cse3"/>
</dbReference>
<evidence type="ECO:0000313" key="2">
    <source>
        <dbReference type="Proteomes" id="UP000295212"/>
    </source>
</evidence>
<dbReference type="NCBIfam" id="TIGR01907">
    <property type="entry name" value="casE_Cse3"/>
    <property type="match status" value="1"/>
</dbReference>
<comment type="caution">
    <text evidence="1">The sequence shown here is derived from an EMBL/GenBank/DDBJ whole genome shotgun (WGS) entry which is preliminary data.</text>
</comment>
<dbReference type="Pfam" id="PF08798">
    <property type="entry name" value="CRISPR_assoc"/>
    <property type="match status" value="1"/>
</dbReference>
<dbReference type="Proteomes" id="UP000295212">
    <property type="component" value="Unassembled WGS sequence"/>
</dbReference>
<dbReference type="RefSeq" id="WP_133637804.1">
    <property type="nucleotide sequence ID" value="NZ_SNZJ01000028.1"/>
</dbReference>
<proteinExistence type="predicted"/>
<name>A0A4R6ZDZ0_9GAMM</name>
<dbReference type="SMART" id="SM01101">
    <property type="entry name" value="CRISPR_assoc"/>
    <property type="match status" value="1"/>
</dbReference>
<dbReference type="CDD" id="cd09727">
    <property type="entry name" value="Cas6_I-E"/>
    <property type="match status" value="1"/>
</dbReference>
<dbReference type="OrthoDB" id="9795689at2"/>
<dbReference type="Gene3D" id="3.30.70.1210">
    <property type="entry name" value="Crispr-associated protein, domain 2"/>
    <property type="match status" value="1"/>
</dbReference>
<dbReference type="EMBL" id="SNZJ01000028">
    <property type="protein sequence ID" value="TDR50205.1"/>
    <property type="molecule type" value="Genomic_DNA"/>
</dbReference>
<evidence type="ECO:0000313" key="1">
    <source>
        <dbReference type="EMBL" id="TDR50205.1"/>
    </source>
</evidence>
<dbReference type="AlphaFoldDB" id="A0A4R6ZDZ0"/>